<keyword evidence="2" id="KW-1185">Reference proteome</keyword>
<evidence type="ECO:0000313" key="2">
    <source>
        <dbReference type="Proteomes" id="UP000324222"/>
    </source>
</evidence>
<name>A0A5B7IL13_PORTR</name>
<dbReference type="Proteomes" id="UP000324222">
    <property type="component" value="Unassembled WGS sequence"/>
</dbReference>
<dbReference type="EMBL" id="VSRR010059872">
    <property type="protein sequence ID" value="MPC82476.1"/>
    <property type="molecule type" value="Genomic_DNA"/>
</dbReference>
<proteinExistence type="predicted"/>
<dbReference type="AlphaFoldDB" id="A0A5B7IL13"/>
<comment type="caution">
    <text evidence="1">The sequence shown here is derived from an EMBL/GenBank/DDBJ whole genome shotgun (WGS) entry which is preliminary data.</text>
</comment>
<accession>A0A5B7IL13</accession>
<reference evidence="1 2" key="1">
    <citation type="submission" date="2019-05" db="EMBL/GenBank/DDBJ databases">
        <title>Another draft genome of Portunus trituberculatus and its Hox gene families provides insights of decapod evolution.</title>
        <authorList>
            <person name="Jeong J.-H."/>
            <person name="Song I."/>
            <person name="Kim S."/>
            <person name="Choi T."/>
            <person name="Kim D."/>
            <person name="Ryu S."/>
            <person name="Kim W."/>
        </authorList>
    </citation>
    <scope>NUCLEOTIDE SEQUENCE [LARGE SCALE GENOMIC DNA]</scope>
    <source>
        <tissue evidence="1">Muscle</tissue>
    </source>
</reference>
<organism evidence="1 2">
    <name type="scientific">Portunus trituberculatus</name>
    <name type="common">Swimming crab</name>
    <name type="synonym">Neptunus trituberculatus</name>
    <dbReference type="NCBI Taxonomy" id="210409"/>
    <lineage>
        <taxon>Eukaryota</taxon>
        <taxon>Metazoa</taxon>
        <taxon>Ecdysozoa</taxon>
        <taxon>Arthropoda</taxon>
        <taxon>Crustacea</taxon>
        <taxon>Multicrustacea</taxon>
        <taxon>Malacostraca</taxon>
        <taxon>Eumalacostraca</taxon>
        <taxon>Eucarida</taxon>
        <taxon>Decapoda</taxon>
        <taxon>Pleocyemata</taxon>
        <taxon>Brachyura</taxon>
        <taxon>Eubrachyura</taxon>
        <taxon>Portunoidea</taxon>
        <taxon>Portunidae</taxon>
        <taxon>Portuninae</taxon>
        <taxon>Portunus</taxon>
    </lineage>
</organism>
<sequence>MSGAAVVVFWVQVTFQAGELGLTLASTREASLSSTPRHRFTALLPRHPHPCVKAPPRSLAPRSLAPWFLIP</sequence>
<gene>
    <name evidence="1" type="ORF">E2C01_077145</name>
</gene>
<protein>
    <submittedName>
        <fullName evidence="1">Uncharacterized protein</fullName>
    </submittedName>
</protein>
<evidence type="ECO:0000313" key="1">
    <source>
        <dbReference type="EMBL" id="MPC82476.1"/>
    </source>
</evidence>